<accession>H5SCE9</accession>
<dbReference type="InterPro" id="IPR040442">
    <property type="entry name" value="Pyrv_kinase-like_dom_sf"/>
</dbReference>
<evidence type="ECO:0000313" key="5">
    <source>
        <dbReference type="EMBL" id="BAL53835.1"/>
    </source>
</evidence>
<evidence type="ECO:0000256" key="3">
    <source>
        <dbReference type="ARBA" id="ARBA00023239"/>
    </source>
</evidence>
<evidence type="ECO:0000256" key="2">
    <source>
        <dbReference type="ARBA" id="ARBA00022723"/>
    </source>
</evidence>
<dbReference type="InterPro" id="IPR050251">
    <property type="entry name" value="HpcH-HpaI_aldolase"/>
</dbReference>
<reference evidence="5" key="1">
    <citation type="journal article" date="2005" name="Environ. Microbiol.">
        <title>Genetic and functional properties of uncultivated thermophilic crenarchaeotes from a subsurface gold mine as revealed by analysis of genome fragments.</title>
        <authorList>
            <person name="Nunoura T."/>
            <person name="Hirayama H."/>
            <person name="Takami H."/>
            <person name="Oida H."/>
            <person name="Nishi S."/>
            <person name="Shimamura S."/>
            <person name="Suzuki Y."/>
            <person name="Inagaki F."/>
            <person name="Takai K."/>
            <person name="Nealson K.H."/>
            <person name="Horikoshi K."/>
        </authorList>
    </citation>
    <scope>NUCLEOTIDE SEQUENCE</scope>
</reference>
<dbReference type="GO" id="GO:0016832">
    <property type="term" value="F:aldehyde-lyase activity"/>
    <property type="evidence" value="ECO:0007669"/>
    <property type="project" value="TreeGrafter"/>
</dbReference>
<proteinExistence type="inferred from homology"/>
<feature type="domain" description="HpcH/HpaI aldolase/citrate lyase" evidence="4">
    <location>
        <begin position="18"/>
        <end position="239"/>
    </location>
</feature>
<name>H5SCE9_9BACT</name>
<dbReference type="PANTHER" id="PTHR30502">
    <property type="entry name" value="2-KETO-3-DEOXY-L-RHAMNONATE ALDOLASE"/>
    <property type="match status" value="1"/>
</dbReference>
<keyword evidence="3" id="KW-0456">Lyase</keyword>
<protein>
    <submittedName>
        <fullName evidence="5">2-dehydro-3-deoxyglucarate aldolase</fullName>
    </submittedName>
</protein>
<evidence type="ECO:0000256" key="1">
    <source>
        <dbReference type="ARBA" id="ARBA00005568"/>
    </source>
</evidence>
<dbReference type="InterPro" id="IPR015813">
    <property type="entry name" value="Pyrv/PenolPyrv_kinase-like_dom"/>
</dbReference>
<sequence length="262" mass="28430">MFANRLKERIRKGEPVVGSWIALTDPFAVEVMAEAGFDWLVIDTEHCPIGIESLRDILIAAKGGTASPIVRLAENRPDLFKTALDLGAEGVLVPLIETPEDARRAVAACRYPPLGSRGFGPVRASHYFTRLEEYVRRANEETVLILQIETVAAVRNLEAIMAVSGVDALFIGPGDLASSMGYVGEGDHPEVRRTIEEIMARACAMGFPFGILTRTPEEAAWAVTRGATLVTVGGDLGFLMQGAREALAHTRALLAHSHQEER</sequence>
<reference evidence="5" key="2">
    <citation type="journal article" date="2012" name="PLoS ONE">
        <title>A Deeply Branching Thermophilic Bacterium with an Ancient Acetyl-CoA Pathway Dominates a Subsurface Ecosystem.</title>
        <authorList>
            <person name="Takami H."/>
            <person name="Noguchi H."/>
            <person name="Takaki Y."/>
            <person name="Uchiyama I."/>
            <person name="Toyoda A."/>
            <person name="Nishi S."/>
            <person name="Chee G.-J."/>
            <person name="Arai W."/>
            <person name="Nunoura T."/>
            <person name="Itoh T."/>
            <person name="Hattori M."/>
            <person name="Takai K."/>
        </authorList>
    </citation>
    <scope>NUCLEOTIDE SEQUENCE</scope>
</reference>
<dbReference type="AlphaFoldDB" id="H5SCE9"/>
<organism evidence="5">
    <name type="scientific">uncultured Acidobacteriota bacterium</name>
    <dbReference type="NCBI Taxonomy" id="171953"/>
    <lineage>
        <taxon>Bacteria</taxon>
        <taxon>Pseudomonadati</taxon>
        <taxon>Acidobacteriota</taxon>
        <taxon>environmental samples</taxon>
    </lineage>
</organism>
<dbReference type="Gene3D" id="3.20.20.60">
    <property type="entry name" value="Phosphoenolpyruvate-binding domains"/>
    <property type="match status" value="1"/>
</dbReference>
<dbReference type="GO" id="GO:0005737">
    <property type="term" value="C:cytoplasm"/>
    <property type="evidence" value="ECO:0007669"/>
    <property type="project" value="TreeGrafter"/>
</dbReference>
<dbReference type="SUPFAM" id="SSF51621">
    <property type="entry name" value="Phosphoenolpyruvate/pyruvate domain"/>
    <property type="match status" value="1"/>
</dbReference>
<comment type="similarity">
    <text evidence="1">Belongs to the HpcH/HpaI aldolase family.</text>
</comment>
<dbReference type="PANTHER" id="PTHR30502:SF0">
    <property type="entry name" value="PHOSPHOENOLPYRUVATE CARBOXYLASE FAMILY PROTEIN"/>
    <property type="match status" value="1"/>
</dbReference>
<dbReference type="Pfam" id="PF03328">
    <property type="entry name" value="HpcH_HpaI"/>
    <property type="match status" value="1"/>
</dbReference>
<dbReference type="GO" id="GO:0046872">
    <property type="term" value="F:metal ion binding"/>
    <property type="evidence" value="ECO:0007669"/>
    <property type="project" value="UniProtKB-KW"/>
</dbReference>
<dbReference type="InterPro" id="IPR005000">
    <property type="entry name" value="Aldolase/citrate-lyase_domain"/>
</dbReference>
<evidence type="ECO:0000259" key="4">
    <source>
        <dbReference type="Pfam" id="PF03328"/>
    </source>
</evidence>
<gene>
    <name evidence="5" type="ORF">HGMM_F10C03C03</name>
</gene>
<keyword evidence="2" id="KW-0479">Metal-binding</keyword>
<dbReference type="EMBL" id="AP011669">
    <property type="protein sequence ID" value="BAL53835.1"/>
    <property type="molecule type" value="Genomic_DNA"/>
</dbReference>